<sequence length="712" mass="77379">MKRSESTSKSQSNGGKSRMNRHDIANQALGYDDSVAPHLFPQAFSSHHGSDSRPFSMMSRRGSDVDTFRNMGSGSTSRAPSEFGHLPHSTAQDISSSASIRPTVTSTTHDSLVRPLLTIDTYKDSPAKSGQENDGPEIPRKARTLASPQDQLPGMFLSTTPTSPTAPTSPRMGNNESTGAYRDLSKGAVVETNHEGNPAEPTKHPKIVASPRQSRQFSISSLPLSSIEMPGLTAAAEFLPPDSQSVGKSQFSTPLLVPDGSGPLSWNNDMGDQVTGFAVASSKRNADFHALFPSLPEDDYLIETYSCAISRDLLIQGRMYVSEAHLCFHSNIFGWITSFTVAFADVVSIEKRNTAYLIPNAICIRTLQNRYLFSSLVSRDLTYSMLVSVWRMSSPSETAQEVAASMSDASEENDLSDDDDDDKKSAEAAAPGFTAETATPSNAAPSVTSPNPRDSTDAPRTSLTPEQTNEGIAIGKNESNSTPNAKGKSEGMTKREKLRRHLSKARKNIKKKDPMSANPATAVAGDDDNSDDSDSSMSEGADGSEDHPTTTCDCDSEQAHLANVVLDEVFDATPQQVFDLIFVNDFMEKFWSDNQKLFDIDIGEWSSDKVTIPDATAARAVSYTKPLNGPIGPKQTKCLITDEQLHMDFDKFCTAVTTTRTPDVPSGNNFAVRTRQCFTWAEYGRCRLYVTCDVEWTGRSMIKGVIDKASVE</sequence>
<feature type="compositionally biased region" description="Low complexity" evidence="6">
    <location>
        <begin position="158"/>
        <end position="170"/>
    </location>
</feature>
<dbReference type="GO" id="GO:0032366">
    <property type="term" value="P:intracellular sterol transport"/>
    <property type="evidence" value="ECO:0007669"/>
    <property type="project" value="TreeGrafter"/>
</dbReference>
<dbReference type="GO" id="GO:0140268">
    <property type="term" value="C:endoplasmic reticulum-plasma membrane contact site"/>
    <property type="evidence" value="ECO:0007669"/>
    <property type="project" value="TreeGrafter"/>
</dbReference>
<protein>
    <recommendedName>
        <fullName evidence="7">VASt domain-containing protein</fullName>
    </recommendedName>
</protein>
<dbReference type="GO" id="GO:0032934">
    <property type="term" value="F:sterol binding"/>
    <property type="evidence" value="ECO:0007669"/>
    <property type="project" value="TreeGrafter"/>
</dbReference>
<dbReference type="InterPro" id="IPR031968">
    <property type="entry name" value="VASt"/>
</dbReference>
<dbReference type="PANTHER" id="PTHR23319">
    <property type="entry name" value="GRAM DOMAIN CONTAINING 1B, ISOFORM E"/>
    <property type="match status" value="1"/>
</dbReference>
<dbReference type="FunCoup" id="A8PXA8">
    <property type="interactions" value="95"/>
</dbReference>
<evidence type="ECO:0000256" key="4">
    <source>
        <dbReference type="ARBA" id="ARBA00022989"/>
    </source>
</evidence>
<feature type="domain" description="VASt" evidence="7">
    <location>
        <begin position="561"/>
        <end position="712"/>
    </location>
</feature>
<dbReference type="EMBL" id="AAYY01000004">
    <property type="protein sequence ID" value="EDP43987.1"/>
    <property type="molecule type" value="Genomic_DNA"/>
</dbReference>
<comment type="similarity">
    <text evidence="2">Belongs to the YSP2 family.</text>
</comment>
<name>A8PXA8_MALGO</name>
<evidence type="ECO:0000313" key="9">
    <source>
        <dbReference type="Proteomes" id="UP000008837"/>
    </source>
</evidence>
<dbReference type="KEGG" id="mgl:MGL_1384"/>
<gene>
    <name evidence="8" type="ORF">MGL_1384</name>
</gene>
<evidence type="ECO:0000256" key="6">
    <source>
        <dbReference type="SAM" id="MobiDB-lite"/>
    </source>
</evidence>
<dbReference type="GO" id="GO:0120015">
    <property type="term" value="F:sterol transfer activity"/>
    <property type="evidence" value="ECO:0007669"/>
    <property type="project" value="TreeGrafter"/>
</dbReference>
<evidence type="ECO:0000313" key="8">
    <source>
        <dbReference type="EMBL" id="EDP43987.1"/>
    </source>
</evidence>
<reference evidence="8 9" key="1">
    <citation type="journal article" date="2007" name="Proc. Natl. Acad. Sci. U.S.A.">
        <title>Dandruff-associated Malassezia genomes reveal convergent and divergent virulence traits shared with plant and human fungal pathogens.</title>
        <authorList>
            <person name="Xu J."/>
            <person name="Saunders C.W."/>
            <person name="Hu P."/>
            <person name="Grant R.A."/>
            <person name="Boekhout T."/>
            <person name="Kuramae E.E."/>
            <person name="Kronstad J.W."/>
            <person name="Deangelis Y.M."/>
            <person name="Reeder N.L."/>
            <person name="Johnstone K.R."/>
            <person name="Leland M."/>
            <person name="Fieno A.M."/>
            <person name="Begley W.M."/>
            <person name="Sun Y."/>
            <person name="Lacey M.P."/>
            <person name="Chaudhary T."/>
            <person name="Keough T."/>
            <person name="Chu L."/>
            <person name="Sears R."/>
            <person name="Yuan B."/>
            <person name="Dawson T.L.Jr."/>
        </authorList>
    </citation>
    <scope>NUCLEOTIDE SEQUENCE [LARGE SCALE GENOMIC DNA]</scope>
    <source>
        <strain evidence="9">ATCC MYA-4612 / CBS 7966</strain>
    </source>
</reference>
<dbReference type="GeneID" id="5855508"/>
<evidence type="ECO:0000259" key="7">
    <source>
        <dbReference type="PROSITE" id="PS51778"/>
    </source>
</evidence>
<feature type="compositionally biased region" description="Polar residues" evidence="6">
    <location>
        <begin position="89"/>
        <end position="110"/>
    </location>
</feature>
<dbReference type="Pfam" id="PF16016">
    <property type="entry name" value="VASt"/>
    <property type="match status" value="1"/>
</dbReference>
<keyword evidence="3" id="KW-0812">Transmembrane</keyword>
<keyword evidence="4" id="KW-1133">Transmembrane helix</keyword>
<evidence type="ECO:0000256" key="2">
    <source>
        <dbReference type="ARBA" id="ARBA00006582"/>
    </source>
</evidence>
<accession>A8PXA8</accession>
<dbReference type="InParanoid" id="A8PXA8"/>
<feature type="compositionally biased region" description="Acidic residues" evidence="6">
    <location>
        <begin position="409"/>
        <end position="421"/>
    </location>
</feature>
<comment type="subcellular location">
    <subcellularLocation>
        <location evidence="1">Membrane</location>
        <topology evidence="1">Single-pass membrane protein</topology>
    </subcellularLocation>
</comment>
<dbReference type="OrthoDB" id="2162691at2759"/>
<dbReference type="PANTHER" id="PTHR23319:SF4">
    <property type="entry name" value="GRAM DOMAIN CONTAINING 1B, ISOFORM E"/>
    <property type="match status" value="1"/>
</dbReference>
<dbReference type="InterPro" id="IPR004182">
    <property type="entry name" value="GRAM"/>
</dbReference>
<dbReference type="Gene3D" id="2.30.29.30">
    <property type="entry name" value="Pleckstrin-homology domain (PH domain)/Phosphotyrosine-binding domain (PTB)"/>
    <property type="match status" value="1"/>
</dbReference>
<dbReference type="GO" id="GO:0032541">
    <property type="term" value="C:cortical endoplasmic reticulum"/>
    <property type="evidence" value="ECO:0007669"/>
    <property type="project" value="TreeGrafter"/>
</dbReference>
<dbReference type="STRING" id="425265.A8PXA8"/>
<feature type="compositionally biased region" description="Basic residues" evidence="6">
    <location>
        <begin position="496"/>
        <end position="510"/>
    </location>
</feature>
<feature type="compositionally biased region" description="Polar residues" evidence="6">
    <location>
        <begin position="70"/>
        <end position="79"/>
    </location>
</feature>
<proteinExistence type="inferred from homology"/>
<evidence type="ECO:0000256" key="1">
    <source>
        <dbReference type="ARBA" id="ARBA00004167"/>
    </source>
</evidence>
<evidence type="ECO:0000256" key="3">
    <source>
        <dbReference type="ARBA" id="ARBA00022692"/>
    </source>
</evidence>
<dbReference type="InterPro" id="IPR051482">
    <property type="entry name" value="Cholesterol_transport"/>
</dbReference>
<feature type="compositionally biased region" description="Polar residues" evidence="6">
    <location>
        <begin position="436"/>
        <end position="470"/>
    </location>
</feature>
<keyword evidence="9" id="KW-1185">Reference proteome</keyword>
<comment type="caution">
    <text evidence="8">The sequence shown here is derived from an EMBL/GenBank/DDBJ whole genome shotgun (WGS) entry which is preliminary data.</text>
</comment>
<feature type="region of interest" description="Disordered" evidence="6">
    <location>
        <begin position="1"/>
        <end position="177"/>
    </location>
</feature>
<dbReference type="VEuPathDB" id="FungiDB:MGL_1384"/>
<dbReference type="Proteomes" id="UP000008837">
    <property type="component" value="Unassembled WGS sequence"/>
</dbReference>
<feature type="region of interest" description="Disordered" evidence="6">
    <location>
        <begin position="400"/>
        <end position="552"/>
    </location>
</feature>
<dbReference type="InterPro" id="IPR011993">
    <property type="entry name" value="PH-like_dom_sf"/>
</dbReference>
<dbReference type="GO" id="GO:0005886">
    <property type="term" value="C:plasma membrane"/>
    <property type="evidence" value="ECO:0007669"/>
    <property type="project" value="TreeGrafter"/>
</dbReference>
<dbReference type="RefSeq" id="XP_001731201.1">
    <property type="nucleotide sequence ID" value="XM_001731149.1"/>
</dbReference>
<dbReference type="AlphaFoldDB" id="A8PXA8"/>
<organism evidence="8 9">
    <name type="scientific">Malassezia globosa (strain ATCC MYA-4612 / CBS 7966)</name>
    <name type="common">Dandruff-associated fungus</name>
    <dbReference type="NCBI Taxonomy" id="425265"/>
    <lineage>
        <taxon>Eukaryota</taxon>
        <taxon>Fungi</taxon>
        <taxon>Dikarya</taxon>
        <taxon>Basidiomycota</taxon>
        <taxon>Ustilaginomycotina</taxon>
        <taxon>Malasseziomycetes</taxon>
        <taxon>Malasseziales</taxon>
        <taxon>Malasseziaceae</taxon>
        <taxon>Malassezia</taxon>
    </lineage>
</organism>
<dbReference type="CDD" id="cd13220">
    <property type="entry name" value="PH-GRAM_GRAMDC"/>
    <property type="match status" value="1"/>
</dbReference>
<feature type="compositionally biased region" description="Acidic residues" evidence="6">
    <location>
        <begin position="525"/>
        <end position="534"/>
    </location>
</feature>
<dbReference type="Pfam" id="PF02893">
    <property type="entry name" value="GRAM"/>
    <property type="match status" value="1"/>
</dbReference>
<keyword evidence="5" id="KW-0472">Membrane</keyword>
<dbReference type="GO" id="GO:0005739">
    <property type="term" value="C:mitochondrion"/>
    <property type="evidence" value="ECO:0007669"/>
    <property type="project" value="TreeGrafter"/>
</dbReference>
<dbReference type="GO" id="GO:0005789">
    <property type="term" value="C:endoplasmic reticulum membrane"/>
    <property type="evidence" value="ECO:0007669"/>
    <property type="project" value="TreeGrafter"/>
</dbReference>
<dbReference type="SMART" id="SM00568">
    <property type="entry name" value="GRAM"/>
    <property type="match status" value="1"/>
</dbReference>
<evidence type="ECO:0000256" key="5">
    <source>
        <dbReference type="ARBA" id="ARBA00023136"/>
    </source>
</evidence>
<dbReference type="PROSITE" id="PS51778">
    <property type="entry name" value="VAST"/>
    <property type="match status" value="1"/>
</dbReference>